<dbReference type="Pfam" id="PF03636">
    <property type="entry name" value="Glyco_hydro_65N"/>
    <property type="match status" value="1"/>
</dbReference>
<dbReference type="PANTHER" id="PTHR11051">
    <property type="entry name" value="GLYCOSYL HYDROLASE-RELATED"/>
    <property type="match status" value="1"/>
</dbReference>
<dbReference type="PROSITE" id="PS51257">
    <property type="entry name" value="PROKAR_LIPOPROTEIN"/>
    <property type="match status" value="1"/>
</dbReference>
<dbReference type="PANTHER" id="PTHR11051:SF8">
    <property type="entry name" value="PROTEIN-GLUCOSYLGALACTOSYLHYDROXYLYSINE GLUCOSIDASE"/>
    <property type="match status" value="1"/>
</dbReference>
<evidence type="ECO:0000313" key="4">
    <source>
        <dbReference type="EMBL" id="QWG04281.1"/>
    </source>
</evidence>
<dbReference type="InterPro" id="IPR008928">
    <property type="entry name" value="6-hairpin_glycosidase_sf"/>
</dbReference>
<feature type="chain" id="PRO_5043477639" evidence="1">
    <location>
        <begin position="19"/>
        <end position="675"/>
    </location>
</feature>
<dbReference type="RefSeq" id="WP_169663764.1">
    <property type="nucleotide sequence ID" value="NZ_CP076133.1"/>
</dbReference>
<dbReference type="InterPro" id="IPR012341">
    <property type="entry name" value="6hp_glycosidase-like_sf"/>
</dbReference>
<feature type="domain" description="Glycoside hydrolase family 65 central catalytic" evidence="2">
    <location>
        <begin position="304"/>
        <end position="496"/>
    </location>
</feature>
<name>A0AAX1NBB4_9BACT</name>
<feature type="signal peptide" evidence="1">
    <location>
        <begin position="1"/>
        <end position="18"/>
    </location>
</feature>
<dbReference type="GO" id="GO:0016757">
    <property type="term" value="F:glycosyltransferase activity"/>
    <property type="evidence" value="ECO:0007669"/>
    <property type="project" value="UniProtKB-ARBA"/>
</dbReference>
<proteinExistence type="predicted"/>
<dbReference type="GO" id="GO:0030246">
    <property type="term" value="F:carbohydrate binding"/>
    <property type="evidence" value="ECO:0007669"/>
    <property type="project" value="InterPro"/>
</dbReference>
<evidence type="ECO:0000259" key="2">
    <source>
        <dbReference type="Pfam" id="PF03632"/>
    </source>
</evidence>
<dbReference type="Gene3D" id="1.50.10.10">
    <property type="match status" value="1"/>
</dbReference>
<gene>
    <name evidence="4" type="ORF">KMW28_25650</name>
</gene>
<keyword evidence="1" id="KW-0732">Signal</keyword>
<feature type="domain" description="Glycoside hydrolase family 65 N-terminal" evidence="3">
    <location>
        <begin position="38"/>
        <end position="246"/>
    </location>
</feature>
<reference evidence="4 5" key="1">
    <citation type="submission" date="2021-05" db="EMBL/GenBank/DDBJ databases">
        <title>Comparative genomic studies on the polysaccharide-degrading batcterial strains of the Flammeovirga genus.</title>
        <authorList>
            <person name="Zewei F."/>
            <person name="Zheng Z."/>
            <person name="Yu L."/>
            <person name="Ruyue G."/>
            <person name="Yanhong M."/>
            <person name="Yuanyuan C."/>
            <person name="Jingyan G."/>
            <person name="Wenjun H."/>
        </authorList>
    </citation>
    <scope>NUCLEOTIDE SEQUENCE [LARGE SCALE GENOMIC DNA]</scope>
    <source>
        <strain evidence="4 5">NBRC:100898</strain>
    </source>
</reference>
<dbReference type="Pfam" id="PF03632">
    <property type="entry name" value="Glyco_hydro_65m"/>
    <property type="match status" value="1"/>
</dbReference>
<accession>A0AAX1NBB4</accession>
<dbReference type="SUPFAM" id="SSF74650">
    <property type="entry name" value="Galactose mutarotase-like"/>
    <property type="match status" value="1"/>
</dbReference>
<evidence type="ECO:0000259" key="3">
    <source>
        <dbReference type="Pfam" id="PF03636"/>
    </source>
</evidence>
<sequence>MKTFQIYFCLLISSCLFAQDPWVIEAKKIDPTNYAGVSVGNGMIGVVSSPNPLQTKEIVLAGAYDIHGRGRVSNFLKGFQLMNAFIEVNRHRISAANVRNMSQKLDMKHGTFTSSFDFEDKASVVTTYRSLRHLPFNVMLEIEIHAKEDFQLNTASIMQAPENLKEIKNLHTTITTPEGGLPLLTSVAKSPSGELTVAASNAFLFEEDQPQLIHESWDDNKHLMRFEKSLKKNQTYKFAIVGTLISSAHQEDPLNQAERLTIYAALQGKERLIDFHQKAWEELWATGDIQIEGDPQSQQDIRNMIYHLYSFTRKGTNYSLSPMGLSGLGYNGHVFWDTEVWMFPALLVLQPELAKNMINYRYDRLQAARENAYLHGYKGAKFPWESDHTGEEATPVWALSGPFEHHISGCIGRAAWEYFCVTQDTAWLQEKGYPIIKETADFWLSRVEKEGDEYHIKNVVGADEWAENVDNDAWTNGVVKANLRAATKASKVLNKHIDPQWNIVADGIPILKMKNGVTKEHATYEGENIKQADANLLTYPLYEITEEASILKDVEYYQKRVPEKSTPAMTKSIFATSYARIGKTEKSYEVFLDAYRPNLWGPFRVIMETPGSYNPYFMTAAGGILQTVMMGYGGLRITDDGLVQDEIAIPSQWTSLKLIGIGKENINYINTKKVN</sequence>
<dbReference type="InterPro" id="IPR005196">
    <property type="entry name" value="Glyco_hydro_65_N"/>
</dbReference>
<dbReference type="Proteomes" id="UP000678679">
    <property type="component" value="Chromosome 2"/>
</dbReference>
<keyword evidence="5" id="KW-1185">Reference proteome</keyword>
<keyword evidence="4" id="KW-0378">Hydrolase</keyword>
<organism evidence="4 5">
    <name type="scientific">Flammeovirga yaeyamensis</name>
    <dbReference type="NCBI Taxonomy" id="367791"/>
    <lineage>
        <taxon>Bacteria</taxon>
        <taxon>Pseudomonadati</taxon>
        <taxon>Bacteroidota</taxon>
        <taxon>Cytophagia</taxon>
        <taxon>Cytophagales</taxon>
        <taxon>Flammeovirgaceae</taxon>
        <taxon>Flammeovirga</taxon>
    </lineage>
</organism>
<dbReference type="Gene3D" id="2.70.98.40">
    <property type="entry name" value="Glycoside hydrolase, family 65, N-terminal domain"/>
    <property type="match status" value="1"/>
</dbReference>
<evidence type="ECO:0000313" key="5">
    <source>
        <dbReference type="Proteomes" id="UP000678679"/>
    </source>
</evidence>
<dbReference type="KEGG" id="fya:KMW28_25650"/>
<protein>
    <submittedName>
        <fullName evidence="4">Glycoside hydrolase family 65 protein</fullName>
    </submittedName>
</protein>
<dbReference type="GO" id="GO:0004553">
    <property type="term" value="F:hydrolase activity, hydrolyzing O-glycosyl compounds"/>
    <property type="evidence" value="ECO:0007669"/>
    <property type="project" value="TreeGrafter"/>
</dbReference>
<dbReference type="InterPro" id="IPR037018">
    <property type="entry name" value="GH65_N"/>
</dbReference>
<dbReference type="AlphaFoldDB" id="A0AAX1NBB4"/>
<dbReference type="EMBL" id="CP076133">
    <property type="protein sequence ID" value="QWG04281.1"/>
    <property type="molecule type" value="Genomic_DNA"/>
</dbReference>
<evidence type="ECO:0000256" key="1">
    <source>
        <dbReference type="SAM" id="SignalP"/>
    </source>
</evidence>
<dbReference type="InterPro" id="IPR005195">
    <property type="entry name" value="Glyco_hydro_65_M"/>
</dbReference>
<dbReference type="InterPro" id="IPR011013">
    <property type="entry name" value="Gal_mutarotase_sf_dom"/>
</dbReference>
<dbReference type="SUPFAM" id="SSF48208">
    <property type="entry name" value="Six-hairpin glycosidases"/>
    <property type="match status" value="1"/>
</dbReference>
<dbReference type="GO" id="GO:0005975">
    <property type="term" value="P:carbohydrate metabolic process"/>
    <property type="evidence" value="ECO:0007669"/>
    <property type="project" value="InterPro"/>
</dbReference>